<dbReference type="InterPro" id="IPR009057">
    <property type="entry name" value="Homeodomain-like_sf"/>
</dbReference>
<dbReference type="Proteomes" id="UP001596087">
    <property type="component" value="Unassembled WGS sequence"/>
</dbReference>
<dbReference type="PROSITE" id="PS01124">
    <property type="entry name" value="HTH_ARAC_FAMILY_2"/>
    <property type="match status" value="1"/>
</dbReference>
<organism evidence="4 5">
    <name type="scientific">Nocardioides taihuensis</name>
    <dbReference type="NCBI Taxonomy" id="1835606"/>
    <lineage>
        <taxon>Bacteria</taxon>
        <taxon>Bacillati</taxon>
        <taxon>Actinomycetota</taxon>
        <taxon>Actinomycetes</taxon>
        <taxon>Propionibacteriales</taxon>
        <taxon>Nocardioidaceae</taxon>
        <taxon>Nocardioides</taxon>
    </lineage>
</organism>
<dbReference type="InterPro" id="IPR052158">
    <property type="entry name" value="INH-QAR"/>
</dbReference>
<dbReference type="SUPFAM" id="SSF52317">
    <property type="entry name" value="Class I glutamine amidotransferase-like"/>
    <property type="match status" value="1"/>
</dbReference>
<sequence length="319" mass="35138">MHVVAAVANEGVLTFDLAVPCEVFGWDRSYLGVEWYDFFVCAADPPPLRTCTGFSIDTPHRLDDLARADTVIIPGWSDPEHEPSAELVDALQEAYRRGARIASICIGAFVLGCAGLLDGRPCTTHWAFADQLSRRFPRARVDPDVLYVDDGQVLTSAGTAAGMDLCLHMVRTDHGVEVANGVARRVVMPPHREGGQAQYIERPVPETGDDGLQRACTWALEHLDESLGVEDLARHAAMSTRTFARRFRAAIGTTPGEWLLQQRLLLAQRLLETTDHSVDRVAHAVGFGTATTLRHHFAARVHTSPHAYRRTFRGEQPAV</sequence>
<evidence type="ECO:0000313" key="5">
    <source>
        <dbReference type="Proteomes" id="UP001596087"/>
    </source>
</evidence>
<keyword evidence="2" id="KW-0804">Transcription</keyword>
<feature type="domain" description="HTH araC/xylS-type" evidence="3">
    <location>
        <begin position="213"/>
        <end position="311"/>
    </location>
</feature>
<dbReference type="Pfam" id="PF01965">
    <property type="entry name" value="DJ-1_PfpI"/>
    <property type="match status" value="1"/>
</dbReference>
<dbReference type="RefSeq" id="WP_378592309.1">
    <property type="nucleotide sequence ID" value="NZ_JBHSKD010000027.1"/>
</dbReference>
<comment type="caution">
    <text evidence="4">The sequence shown here is derived from an EMBL/GenBank/DDBJ whole genome shotgun (WGS) entry which is preliminary data.</text>
</comment>
<evidence type="ECO:0000256" key="2">
    <source>
        <dbReference type="ARBA" id="ARBA00023163"/>
    </source>
</evidence>
<dbReference type="Pfam" id="PF12833">
    <property type="entry name" value="HTH_18"/>
    <property type="match status" value="1"/>
</dbReference>
<evidence type="ECO:0000259" key="3">
    <source>
        <dbReference type="PROSITE" id="PS01124"/>
    </source>
</evidence>
<name>A0ABW0BN17_9ACTN</name>
<proteinExistence type="predicted"/>
<evidence type="ECO:0000256" key="1">
    <source>
        <dbReference type="ARBA" id="ARBA00023015"/>
    </source>
</evidence>
<dbReference type="PANTHER" id="PTHR43130">
    <property type="entry name" value="ARAC-FAMILY TRANSCRIPTIONAL REGULATOR"/>
    <property type="match status" value="1"/>
</dbReference>
<dbReference type="InterPro" id="IPR002818">
    <property type="entry name" value="DJ-1/PfpI"/>
</dbReference>
<dbReference type="EMBL" id="JBHSKD010000027">
    <property type="protein sequence ID" value="MFC5178638.1"/>
    <property type="molecule type" value="Genomic_DNA"/>
</dbReference>
<dbReference type="Gene3D" id="1.10.10.60">
    <property type="entry name" value="Homeodomain-like"/>
    <property type="match status" value="1"/>
</dbReference>
<dbReference type="SMART" id="SM00342">
    <property type="entry name" value="HTH_ARAC"/>
    <property type="match status" value="1"/>
</dbReference>
<protein>
    <submittedName>
        <fullName evidence="4">Helix-turn-helix domain-containing protein</fullName>
    </submittedName>
</protein>
<keyword evidence="5" id="KW-1185">Reference proteome</keyword>
<dbReference type="InterPro" id="IPR018060">
    <property type="entry name" value="HTH_AraC"/>
</dbReference>
<gene>
    <name evidence="4" type="ORF">ACFPGP_18305</name>
</gene>
<accession>A0ABW0BN17</accession>
<dbReference type="Gene3D" id="3.40.50.880">
    <property type="match status" value="1"/>
</dbReference>
<keyword evidence="1" id="KW-0805">Transcription regulation</keyword>
<reference evidence="5" key="1">
    <citation type="journal article" date="2019" name="Int. J. Syst. Evol. Microbiol.">
        <title>The Global Catalogue of Microorganisms (GCM) 10K type strain sequencing project: providing services to taxonomists for standard genome sequencing and annotation.</title>
        <authorList>
            <consortium name="The Broad Institute Genomics Platform"/>
            <consortium name="The Broad Institute Genome Sequencing Center for Infectious Disease"/>
            <person name="Wu L."/>
            <person name="Ma J."/>
        </authorList>
    </citation>
    <scope>NUCLEOTIDE SEQUENCE [LARGE SCALE GENOMIC DNA]</scope>
    <source>
        <strain evidence="5">DFY41</strain>
    </source>
</reference>
<dbReference type="CDD" id="cd03137">
    <property type="entry name" value="GATase1_AraC_1"/>
    <property type="match status" value="1"/>
</dbReference>
<dbReference type="PANTHER" id="PTHR43130:SF3">
    <property type="entry name" value="HTH-TYPE TRANSCRIPTIONAL REGULATOR RV1931C"/>
    <property type="match status" value="1"/>
</dbReference>
<evidence type="ECO:0000313" key="4">
    <source>
        <dbReference type="EMBL" id="MFC5178638.1"/>
    </source>
</evidence>
<dbReference type="InterPro" id="IPR029062">
    <property type="entry name" value="Class_I_gatase-like"/>
</dbReference>
<dbReference type="SUPFAM" id="SSF46689">
    <property type="entry name" value="Homeodomain-like"/>
    <property type="match status" value="2"/>
</dbReference>